<dbReference type="OrthoDB" id="8550083at2"/>
<keyword evidence="1" id="KW-0472">Membrane</keyword>
<evidence type="ECO:0000313" key="5">
    <source>
        <dbReference type="Proteomes" id="UP000278036"/>
    </source>
</evidence>
<dbReference type="InParanoid" id="A0A3A9J2P3"/>
<dbReference type="PANTHER" id="PTHR41795:SF1">
    <property type="entry name" value="EXOPOLYSACCHARIDE SYNTHESIS PROTEIN"/>
    <property type="match status" value="1"/>
</dbReference>
<keyword evidence="4" id="KW-1185">Reference proteome</keyword>
<dbReference type="Proteomes" id="UP000274097">
    <property type="component" value="Unassembled WGS sequence"/>
</dbReference>
<accession>A0A3A9J2P3</accession>
<dbReference type="PANTHER" id="PTHR41795">
    <property type="entry name" value="EXOPOLYSACCHARIDE SYNTHESIS PROTEIN"/>
    <property type="match status" value="1"/>
</dbReference>
<dbReference type="PIRSF" id="PIRSF033239">
    <property type="entry name" value="ExoD"/>
    <property type="match status" value="1"/>
</dbReference>
<proteinExistence type="predicted"/>
<comment type="caution">
    <text evidence="2">The sequence shown here is derived from an EMBL/GenBank/DDBJ whole genome shotgun (WGS) entry which is preliminary data.</text>
</comment>
<feature type="transmembrane region" description="Helical" evidence="1">
    <location>
        <begin position="56"/>
        <end position="83"/>
    </location>
</feature>
<dbReference type="EMBL" id="RAQU01000397">
    <property type="protein sequence ID" value="RKK00752.1"/>
    <property type="molecule type" value="Genomic_DNA"/>
</dbReference>
<evidence type="ECO:0000313" key="2">
    <source>
        <dbReference type="EMBL" id="RKK00752.1"/>
    </source>
</evidence>
<evidence type="ECO:0000313" key="4">
    <source>
        <dbReference type="Proteomes" id="UP000274097"/>
    </source>
</evidence>
<dbReference type="EMBL" id="RFLX01000008">
    <property type="protein sequence ID" value="RMI24600.1"/>
    <property type="molecule type" value="Genomic_DNA"/>
</dbReference>
<dbReference type="Proteomes" id="UP000278036">
    <property type="component" value="Unassembled WGS sequence"/>
</dbReference>
<sequence length="216" mass="22716">MPDNLPPASLPASPEQAACPASTISRVVAEVADAFPGERISLGDIAQGFGERAFGLLILLLCLPSLLPGMATVFGLPMLLLGAQMGIGLRTPRLPRFLARRTIRRTDLLRLASASSGTLGRVERFLHPHDGWFTSPAGERLAGWLTVYTALMLILPGPGTNGPPAFGTIVMALGIVEQDNRVTGWGVGLSIAGNLLATGILAAICLFGMAAFTWLF</sequence>
<dbReference type="RefSeq" id="WP_120641220.1">
    <property type="nucleotide sequence ID" value="NZ_RAQU01000397.1"/>
</dbReference>
<dbReference type="AlphaFoldDB" id="A0A3A9J2P3"/>
<dbReference type="Pfam" id="PF06055">
    <property type="entry name" value="ExoD"/>
    <property type="match status" value="1"/>
</dbReference>
<dbReference type="InterPro" id="IPR010331">
    <property type="entry name" value="ExoD"/>
</dbReference>
<evidence type="ECO:0000313" key="3">
    <source>
        <dbReference type="EMBL" id="RMI24600.1"/>
    </source>
</evidence>
<organism evidence="2 5">
    <name type="scientific">Teichococcus wenyumeiae</name>
    <dbReference type="NCBI Taxonomy" id="2478470"/>
    <lineage>
        <taxon>Bacteria</taxon>
        <taxon>Pseudomonadati</taxon>
        <taxon>Pseudomonadota</taxon>
        <taxon>Alphaproteobacteria</taxon>
        <taxon>Acetobacterales</taxon>
        <taxon>Roseomonadaceae</taxon>
        <taxon>Roseomonas</taxon>
    </lineage>
</organism>
<gene>
    <name evidence="2" type="ORF">D6Z83_27515</name>
    <name evidence="3" type="ORF">EBE87_13040</name>
</gene>
<feature type="transmembrane region" description="Helical" evidence="1">
    <location>
        <begin position="195"/>
        <end position="215"/>
    </location>
</feature>
<keyword evidence="1" id="KW-1133">Transmembrane helix</keyword>
<evidence type="ECO:0000256" key="1">
    <source>
        <dbReference type="SAM" id="Phobius"/>
    </source>
</evidence>
<protein>
    <submittedName>
        <fullName evidence="2">Exopolysaccharide biosynthesis protein</fullName>
    </submittedName>
</protein>
<name>A0A3A9J2P3_9PROT</name>
<reference evidence="2 5" key="1">
    <citation type="submission" date="2018-09" db="EMBL/GenBank/DDBJ databases">
        <title>Roseomonas sp. nov., isolated from feces of Tibetan antelopes in the Qinghai-Tibet plateau, China.</title>
        <authorList>
            <person name="Tian Z."/>
        </authorList>
    </citation>
    <scope>NUCLEOTIDE SEQUENCE [LARGE SCALE GENOMIC DNA]</scope>
    <source>
        <strain evidence="3 4">Z23</strain>
        <strain evidence="2 5">Z24</strain>
    </source>
</reference>
<keyword evidence="1" id="KW-0812">Transmembrane</keyword>